<sequence>MRARTGLTFISLSAIVVVVELVAAISDVVVVVVVVINDGFVVGNVVVIDFVVVACAGVGGDGGDADDRYRLAELATCTYTPALIRVGILEYSCVDFSDEIHCSIGKDDIGCDGDIVVSFVNTALWGSRRFIGPRLILNEP</sequence>
<proteinExistence type="predicted"/>
<dbReference type="AlphaFoldDB" id="A0AA36FAI2"/>
<evidence type="ECO:0000313" key="2">
    <source>
        <dbReference type="EMBL" id="CAI9730219.1"/>
    </source>
</evidence>
<keyword evidence="1" id="KW-1133">Transmembrane helix</keyword>
<name>A0AA36FAI2_OCTVU</name>
<feature type="transmembrane region" description="Helical" evidence="1">
    <location>
        <begin position="42"/>
        <end position="60"/>
    </location>
</feature>
<feature type="transmembrane region" description="Helical" evidence="1">
    <location>
        <begin position="12"/>
        <end position="36"/>
    </location>
</feature>
<organism evidence="2 3">
    <name type="scientific">Octopus vulgaris</name>
    <name type="common">Common octopus</name>
    <dbReference type="NCBI Taxonomy" id="6645"/>
    <lineage>
        <taxon>Eukaryota</taxon>
        <taxon>Metazoa</taxon>
        <taxon>Spiralia</taxon>
        <taxon>Lophotrochozoa</taxon>
        <taxon>Mollusca</taxon>
        <taxon>Cephalopoda</taxon>
        <taxon>Coleoidea</taxon>
        <taxon>Octopodiformes</taxon>
        <taxon>Octopoda</taxon>
        <taxon>Incirrata</taxon>
        <taxon>Octopodidae</taxon>
        <taxon>Octopus</taxon>
    </lineage>
</organism>
<gene>
    <name evidence="2" type="ORF">OCTVUL_1B002190</name>
</gene>
<accession>A0AA36FAI2</accession>
<dbReference type="EMBL" id="OX597824">
    <property type="protein sequence ID" value="CAI9730219.1"/>
    <property type="molecule type" value="Genomic_DNA"/>
</dbReference>
<evidence type="ECO:0000313" key="3">
    <source>
        <dbReference type="Proteomes" id="UP001162480"/>
    </source>
</evidence>
<evidence type="ECO:0000256" key="1">
    <source>
        <dbReference type="SAM" id="Phobius"/>
    </source>
</evidence>
<protein>
    <submittedName>
        <fullName evidence="2">Uncharacterized protein</fullName>
    </submittedName>
</protein>
<keyword evidence="1" id="KW-0472">Membrane</keyword>
<keyword evidence="1" id="KW-0812">Transmembrane</keyword>
<dbReference type="Proteomes" id="UP001162480">
    <property type="component" value="Chromosome 11"/>
</dbReference>
<keyword evidence="3" id="KW-1185">Reference proteome</keyword>
<reference evidence="2" key="1">
    <citation type="submission" date="2023-08" db="EMBL/GenBank/DDBJ databases">
        <authorList>
            <person name="Alioto T."/>
            <person name="Alioto T."/>
            <person name="Gomez Garrido J."/>
        </authorList>
    </citation>
    <scope>NUCLEOTIDE SEQUENCE</scope>
</reference>